<dbReference type="OrthoDB" id="2747330at2759"/>
<dbReference type="Proteomes" id="UP000657918">
    <property type="component" value="Unassembled WGS sequence"/>
</dbReference>
<dbReference type="InterPro" id="IPR021109">
    <property type="entry name" value="Peptidase_aspartic_dom_sf"/>
</dbReference>
<reference evidence="2 3" key="1">
    <citation type="submission" date="2020-10" db="EMBL/GenBank/DDBJ databases">
        <title>Plant Genome Project.</title>
        <authorList>
            <person name="Zhang R.-G."/>
        </authorList>
    </citation>
    <scope>NUCLEOTIDE SEQUENCE [LARGE SCALE GENOMIC DNA]</scope>
    <source>
        <strain evidence="2">FAFU-HL-1</strain>
        <tissue evidence="2">Leaf</tissue>
    </source>
</reference>
<name>A0A835J2N6_9ROSI</name>
<evidence type="ECO:0000313" key="3">
    <source>
        <dbReference type="Proteomes" id="UP000657918"/>
    </source>
</evidence>
<keyword evidence="3" id="KW-1185">Reference proteome</keyword>
<organism evidence="2 3">
    <name type="scientific">Salix dunnii</name>
    <dbReference type="NCBI Taxonomy" id="1413687"/>
    <lineage>
        <taxon>Eukaryota</taxon>
        <taxon>Viridiplantae</taxon>
        <taxon>Streptophyta</taxon>
        <taxon>Embryophyta</taxon>
        <taxon>Tracheophyta</taxon>
        <taxon>Spermatophyta</taxon>
        <taxon>Magnoliopsida</taxon>
        <taxon>eudicotyledons</taxon>
        <taxon>Gunneridae</taxon>
        <taxon>Pentapetalae</taxon>
        <taxon>rosids</taxon>
        <taxon>fabids</taxon>
        <taxon>Malpighiales</taxon>
        <taxon>Salicaceae</taxon>
        <taxon>Saliceae</taxon>
        <taxon>Salix</taxon>
    </lineage>
</organism>
<dbReference type="AlphaFoldDB" id="A0A835J2N6"/>
<feature type="chain" id="PRO_5032427309" description="Peptidase A1 domain-containing protein" evidence="1">
    <location>
        <begin position="28"/>
        <end position="103"/>
    </location>
</feature>
<keyword evidence="1" id="KW-0732">Signal</keyword>
<dbReference type="Gene3D" id="2.40.70.10">
    <property type="entry name" value="Acid Proteases"/>
    <property type="match status" value="1"/>
</dbReference>
<proteinExistence type="predicted"/>
<dbReference type="EMBL" id="JADGMS010000018">
    <property type="protein sequence ID" value="KAF9662025.1"/>
    <property type="molecule type" value="Genomic_DNA"/>
</dbReference>
<gene>
    <name evidence="2" type="ORF">SADUNF_Sadunf18G0010200</name>
</gene>
<evidence type="ECO:0000313" key="2">
    <source>
        <dbReference type="EMBL" id="KAF9662025.1"/>
    </source>
</evidence>
<feature type="signal peptide" evidence="1">
    <location>
        <begin position="1"/>
        <end position="27"/>
    </location>
</feature>
<evidence type="ECO:0000256" key="1">
    <source>
        <dbReference type="SAM" id="SignalP"/>
    </source>
</evidence>
<comment type="caution">
    <text evidence="2">The sequence shown here is derived from an EMBL/GenBank/DDBJ whole genome shotgun (WGS) entry which is preliminary data.</text>
</comment>
<dbReference type="SUPFAM" id="SSF50630">
    <property type="entry name" value="Acid proteases"/>
    <property type="match status" value="1"/>
</dbReference>
<sequence length="103" mass="11169">MATPTSPAFFLLHVFLILVCSSKKGHAVSANEITKTYFRDVHADSLLPSSVCDQSNKGWIMLIFPVLSSNSHSEAIFGNLQQKTYEVVYDVAKGMVGFAPGGC</sequence>
<evidence type="ECO:0008006" key="4">
    <source>
        <dbReference type="Google" id="ProtNLM"/>
    </source>
</evidence>
<accession>A0A835J2N6</accession>
<protein>
    <recommendedName>
        <fullName evidence="4">Peptidase A1 domain-containing protein</fullName>
    </recommendedName>
</protein>